<name>A0A844BD15_9BURK</name>
<organism evidence="2 3">
    <name type="scientific">Caenimonas koreensis DSM 17982</name>
    <dbReference type="NCBI Taxonomy" id="1121255"/>
    <lineage>
        <taxon>Bacteria</taxon>
        <taxon>Pseudomonadati</taxon>
        <taxon>Pseudomonadota</taxon>
        <taxon>Betaproteobacteria</taxon>
        <taxon>Burkholderiales</taxon>
        <taxon>Comamonadaceae</taxon>
        <taxon>Caenimonas</taxon>
    </lineage>
</organism>
<keyword evidence="1" id="KW-1133">Transmembrane helix</keyword>
<feature type="non-terminal residue" evidence="2">
    <location>
        <position position="1"/>
    </location>
</feature>
<dbReference type="Pfam" id="PF05593">
    <property type="entry name" value="RHS_repeat"/>
    <property type="match status" value="1"/>
</dbReference>
<dbReference type="InterPro" id="IPR031325">
    <property type="entry name" value="RHS_repeat"/>
</dbReference>
<dbReference type="PANTHER" id="PTHR32305:SF15">
    <property type="entry name" value="PROTEIN RHSA-RELATED"/>
    <property type="match status" value="1"/>
</dbReference>
<gene>
    <name evidence="2" type="ORF">GHT07_19410</name>
</gene>
<protein>
    <recommendedName>
        <fullName evidence="4">RHS repeat-associated core domain-containing protein</fullName>
    </recommendedName>
</protein>
<accession>A0A844BD15</accession>
<dbReference type="EMBL" id="WJBU01000024">
    <property type="protein sequence ID" value="MRD49446.1"/>
    <property type="molecule type" value="Genomic_DNA"/>
</dbReference>
<dbReference type="NCBIfam" id="TIGR03696">
    <property type="entry name" value="Rhs_assc_core"/>
    <property type="match status" value="1"/>
</dbReference>
<dbReference type="NCBIfam" id="TIGR01643">
    <property type="entry name" value="YD_repeat_2x"/>
    <property type="match status" value="4"/>
</dbReference>
<keyword evidence="3" id="KW-1185">Reference proteome</keyword>
<keyword evidence="1" id="KW-0472">Membrane</keyword>
<keyword evidence="1" id="KW-0812">Transmembrane</keyword>
<feature type="transmembrane region" description="Helical" evidence="1">
    <location>
        <begin position="662"/>
        <end position="683"/>
    </location>
</feature>
<dbReference type="Proteomes" id="UP000487350">
    <property type="component" value="Unassembled WGS sequence"/>
</dbReference>
<proteinExistence type="predicted"/>
<dbReference type="InterPro" id="IPR022385">
    <property type="entry name" value="Rhs_assc_core"/>
</dbReference>
<dbReference type="Gene3D" id="2.180.10.10">
    <property type="entry name" value="RHS repeat-associated core"/>
    <property type="match status" value="1"/>
</dbReference>
<reference evidence="2 3" key="1">
    <citation type="submission" date="2019-11" db="EMBL/GenBank/DDBJ databases">
        <title>Caenimonas koreensis gen. nov., sp. nov., isolated from activated sludge.</title>
        <authorList>
            <person name="Seung H.R."/>
        </authorList>
    </citation>
    <scope>NUCLEOTIDE SEQUENCE [LARGE SCALE GENOMIC DNA]</scope>
    <source>
        <strain evidence="2 3">EMB320</strain>
    </source>
</reference>
<dbReference type="InterPro" id="IPR050708">
    <property type="entry name" value="T6SS_VgrG/RHS"/>
</dbReference>
<dbReference type="AlphaFoldDB" id="A0A844BD15"/>
<dbReference type="PANTHER" id="PTHR32305">
    <property type="match status" value="1"/>
</dbReference>
<evidence type="ECO:0000256" key="1">
    <source>
        <dbReference type="SAM" id="Phobius"/>
    </source>
</evidence>
<sequence length="805" mass="87209">NANGEPVSVTDPLQQTTAQTLDGLSRPVRTTLPDSASVTTDWNALDQLTRVTDPKGVQTGYEQNALGDVKRQTSADGGNVTYEHDAAGNVIASTDAKGIKTAITRDALGRPTEIRHGNEPAQQFEWDSNKTGYLASISDKTGSLVFVRDAQGRITSKTSTVLDNPATPSRYTVTYSYAAGELAGMTYPSGLAVSYQRMAGRITGVTVREPGTARKPKPTIPFISSLTHNALGQPQSWTWGTGDTAARTFDTDGRMTATEFSSYGYDAAGRITSITQELWAQRTTTLELYRTPLTWTAGYDNRDRLTSFTRAGASTHYTYDANSNRLTSIDKTTSDTDIDGQFTEQDAASTTSHVSLMDGDSNRLLGFTQTLTTMSNGKVKSVVTAPVNYIVNANGSMTSDGLREFDYDAANRLAKVTVSKDGEAARVVYLTNAMGQRVFKSVTQAEQTLPDETTLDAGFIAWLKKSFGWLFTTPTTTGAGLGTAYVYGDGPIPAWAMLGEYDNGSAVGKGRTEYIWLPTQDGQAMPMGMYRNGKFYAVHADHLGTPRLITDEANKPVWQWPYSAFGNNTPTGVLQATPNPKQALTNQPVLLKASKPIEMNLRFPGQYYDAETGLFYNWNRYYNDKGGRYIQSDLIGLGGGMNRFGYVGGNPLSRIDTDGTVIFVPALVWWGATAAGAAGWAVWMSTDSGKRAVSDAVKAFGDMCEPTDPCSEISRQMRDIAEKLKTKISQQLRDTNHLFERAFELGSNPGGDLAGKGTWMGHDAQITGLKTGLMRKIGEARALNCPVPPDLLVLATTPNPSSPQR</sequence>
<evidence type="ECO:0000313" key="3">
    <source>
        <dbReference type="Proteomes" id="UP000487350"/>
    </source>
</evidence>
<evidence type="ECO:0000313" key="2">
    <source>
        <dbReference type="EMBL" id="MRD49446.1"/>
    </source>
</evidence>
<comment type="caution">
    <text evidence="2">The sequence shown here is derived from an EMBL/GenBank/DDBJ whole genome shotgun (WGS) entry which is preliminary data.</text>
</comment>
<dbReference type="InterPro" id="IPR006530">
    <property type="entry name" value="YD"/>
</dbReference>
<dbReference type="RefSeq" id="WP_194792992.1">
    <property type="nucleotide sequence ID" value="NZ_WJBU01000024.1"/>
</dbReference>
<evidence type="ECO:0008006" key="4">
    <source>
        <dbReference type="Google" id="ProtNLM"/>
    </source>
</evidence>